<accession>A0AAP0Q3Q0</accession>
<comment type="caution">
    <text evidence="1">The sequence shown here is derived from an EMBL/GenBank/DDBJ whole genome shotgun (WGS) entry which is preliminary data.</text>
</comment>
<sequence length="90" mass="9698">MNAELGWGLVCITGWRRSEKYWGNSLGRTSASLPPFQLLCDSAGHRHQRFPSTTLGSSLDSGGHPHLTATSLTEGLLSSKGKEPVIGDYL</sequence>
<keyword evidence="2" id="KW-1185">Reference proteome</keyword>
<evidence type="ECO:0000313" key="2">
    <source>
        <dbReference type="Proteomes" id="UP001419268"/>
    </source>
</evidence>
<name>A0AAP0Q3Q0_9MAGN</name>
<dbReference type="EMBL" id="JBBNAG010000001">
    <property type="protein sequence ID" value="KAK9166165.1"/>
    <property type="molecule type" value="Genomic_DNA"/>
</dbReference>
<reference evidence="1 2" key="1">
    <citation type="submission" date="2024-01" db="EMBL/GenBank/DDBJ databases">
        <title>Genome assemblies of Stephania.</title>
        <authorList>
            <person name="Yang L."/>
        </authorList>
    </citation>
    <scope>NUCLEOTIDE SEQUENCE [LARGE SCALE GENOMIC DNA]</scope>
    <source>
        <strain evidence="1">JXDWG</strain>
        <tissue evidence="1">Leaf</tissue>
    </source>
</reference>
<gene>
    <name evidence="1" type="ORF">Scep_001356</name>
</gene>
<protein>
    <submittedName>
        <fullName evidence="1">Uncharacterized protein</fullName>
    </submittedName>
</protein>
<proteinExistence type="predicted"/>
<dbReference type="Proteomes" id="UP001419268">
    <property type="component" value="Unassembled WGS sequence"/>
</dbReference>
<organism evidence="1 2">
    <name type="scientific">Stephania cephalantha</name>
    <dbReference type="NCBI Taxonomy" id="152367"/>
    <lineage>
        <taxon>Eukaryota</taxon>
        <taxon>Viridiplantae</taxon>
        <taxon>Streptophyta</taxon>
        <taxon>Embryophyta</taxon>
        <taxon>Tracheophyta</taxon>
        <taxon>Spermatophyta</taxon>
        <taxon>Magnoliopsida</taxon>
        <taxon>Ranunculales</taxon>
        <taxon>Menispermaceae</taxon>
        <taxon>Menispermoideae</taxon>
        <taxon>Cissampelideae</taxon>
        <taxon>Stephania</taxon>
    </lineage>
</organism>
<dbReference type="AlphaFoldDB" id="A0AAP0Q3Q0"/>
<evidence type="ECO:0000313" key="1">
    <source>
        <dbReference type="EMBL" id="KAK9166165.1"/>
    </source>
</evidence>